<sequence length="304" mass="33377">MICILLRLFLLLIQLGAAVCQQIKVPITATEGDPMTITIFNDLGLKEYVLFLVQDRSNDISSVFTTLTGQNSVEAQAIVFPAPSPGDFRIVINPANSTVESGITSDLGSSEEFKVVSNEASPLPTMPPVTDTANTEIPSSTTSFMAFPTVMSVKTPPTVSSTAKSGETTDSISVPALAGGLVGGFMILVLVVAFSWAYLRRRRHHHNQKSSQNIPDIQPYDLNREQSSQNQSAFRVIYNQRTKSSPLISNHSTTGNRTTSLHMQDFQNHSPRSPRRMMIHTDSGWRERDEAPFTEELPPSYTSS</sequence>
<dbReference type="EMBL" id="JBANRG010000001">
    <property type="protein sequence ID" value="KAK7471919.1"/>
    <property type="molecule type" value="Genomic_DNA"/>
</dbReference>
<feature type="chain" id="PRO_5047324759" description="Mid2 domain-containing protein" evidence="3">
    <location>
        <begin position="21"/>
        <end position="304"/>
    </location>
</feature>
<feature type="region of interest" description="Disordered" evidence="1">
    <location>
        <begin position="244"/>
        <end position="304"/>
    </location>
</feature>
<protein>
    <recommendedName>
        <fullName evidence="6">Mid2 domain-containing protein</fullName>
    </recommendedName>
</protein>
<keyword evidence="2" id="KW-0812">Transmembrane</keyword>
<evidence type="ECO:0000313" key="5">
    <source>
        <dbReference type="Proteomes" id="UP001498398"/>
    </source>
</evidence>
<keyword evidence="2" id="KW-0472">Membrane</keyword>
<comment type="caution">
    <text evidence="4">The sequence shown here is derived from an EMBL/GenBank/DDBJ whole genome shotgun (WGS) entry which is preliminary data.</text>
</comment>
<evidence type="ECO:0000256" key="2">
    <source>
        <dbReference type="SAM" id="Phobius"/>
    </source>
</evidence>
<feature type="compositionally biased region" description="Polar residues" evidence="1">
    <location>
        <begin position="244"/>
        <end position="271"/>
    </location>
</feature>
<organism evidence="4 5">
    <name type="scientific">Marasmiellus scandens</name>
    <dbReference type="NCBI Taxonomy" id="2682957"/>
    <lineage>
        <taxon>Eukaryota</taxon>
        <taxon>Fungi</taxon>
        <taxon>Dikarya</taxon>
        <taxon>Basidiomycota</taxon>
        <taxon>Agaricomycotina</taxon>
        <taxon>Agaricomycetes</taxon>
        <taxon>Agaricomycetidae</taxon>
        <taxon>Agaricales</taxon>
        <taxon>Marasmiineae</taxon>
        <taxon>Omphalotaceae</taxon>
        <taxon>Marasmiellus</taxon>
    </lineage>
</organism>
<evidence type="ECO:0000256" key="3">
    <source>
        <dbReference type="SAM" id="SignalP"/>
    </source>
</evidence>
<keyword evidence="3" id="KW-0732">Signal</keyword>
<evidence type="ECO:0000313" key="4">
    <source>
        <dbReference type="EMBL" id="KAK7471919.1"/>
    </source>
</evidence>
<keyword evidence="2" id="KW-1133">Transmembrane helix</keyword>
<reference evidence="4 5" key="1">
    <citation type="submission" date="2024-01" db="EMBL/GenBank/DDBJ databases">
        <title>A draft genome for the cacao thread blight pathogen Marasmiellus scandens.</title>
        <authorList>
            <person name="Baruah I.K."/>
            <person name="Leung J."/>
            <person name="Bukari Y."/>
            <person name="Amoako-Attah I."/>
            <person name="Meinhardt L.W."/>
            <person name="Bailey B.A."/>
            <person name="Cohen S.P."/>
        </authorList>
    </citation>
    <scope>NUCLEOTIDE SEQUENCE [LARGE SCALE GENOMIC DNA]</scope>
    <source>
        <strain evidence="4 5">GH-19</strain>
    </source>
</reference>
<name>A0ABR1K5M7_9AGAR</name>
<dbReference type="CDD" id="cd12087">
    <property type="entry name" value="TM_EGFR-like"/>
    <property type="match status" value="1"/>
</dbReference>
<evidence type="ECO:0000256" key="1">
    <source>
        <dbReference type="SAM" id="MobiDB-lite"/>
    </source>
</evidence>
<proteinExistence type="predicted"/>
<keyword evidence="5" id="KW-1185">Reference proteome</keyword>
<feature type="transmembrane region" description="Helical" evidence="2">
    <location>
        <begin position="177"/>
        <end position="199"/>
    </location>
</feature>
<accession>A0ABR1K5M7</accession>
<dbReference type="Proteomes" id="UP001498398">
    <property type="component" value="Unassembled WGS sequence"/>
</dbReference>
<evidence type="ECO:0008006" key="6">
    <source>
        <dbReference type="Google" id="ProtNLM"/>
    </source>
</evidence>
<feature type="signal peptide" evidence="3">
    <location>
        <begin position="1"/>
        <end position="20"/>
    </location>
</feature>
<gene>
    <name evidence="4" type="ORF">VKT23_000021</name>
</gene>